<dbReference type="GO" id="GO:0070778">
    <property type="term" value="P:L-aspartate transmembrane transport"/>
    <property type="evidence" value="ECO:0007669"/>
    <property type="project" value="TreeGrafter"/>
</dbReference>
<dbReference type="PANTHER" id="PTHR42865">
    <property type="entry name" value="PROTON/GLUTAMATE-ASPARTATE SYMPORTER"/>
    <property type="match status" value="1"/>
</dbReference>
<sequence length="488" mass="50823">MANKAYTAGAPTVADPPQPHRDRTHWLYIAVIVAVVGGIAFGALAPEAAKEIKWLGDVFVKLIKMMISPVIFCTIVLGIGSVAAAKNVGKAGGIALLYFVTMSTFALAIGLAVGNLIQPGHGLTVVKGGGDKYAKAAEGSGGTVAFLKSIVPETLFSALTAGSVLQTLFVALLVGFAIQRMGSQGQPLLTGIGHLQKLVFRILTMVLWLAPIGAFGAIAAVVGESGTAAVTEMIKLMIGFYITCLLFIVVVLGTILAVVTRQNIFKLMKYLGREYLLIFATSSSESALPNLMAKMEHAGVSRGTVGIVVPTGYSFNLDGTAIYLTMASIFIADAMNKPLSLGEQVGLLVFMIIASKGAAGVTGAGLATLAGGLQSHRPELIDGVGIIVGIDRFMSEARALTNFSGNAVATLLVGRWTGTVDLEQTRRVLSGQDPFDYTTMVDAHDSEVHVGVHPPAPVNPADRMHPTPYPVTVGASGETVADVPAPKP</sequence>
<feature type="transmembrane region" description="Helical" evidence="8">
    <location>
        <begin position="155"/>
        <end position="178"/>
    </location>
</feature>
<keyword evidence="6 8" id="KW-1133">Transmembrane helix</keyword>
<reference evidence="9 10" key="1">
    <citation type="submission" date="2012-08" db="EMBL/GenBank/DDBJ databases">
        <title>Whole genome shotgun sequence of Austwickia chelonae NBRC 105200.</title>
        <authorList>
            <person name="Yoshida I."/>
            <person name="Hosoyama A."/>
            <person name="Tsuchikane K."/>
            <person name="Katsumata H."/>
            <person name="Ando Y."/>
            <person name="Ohji S."/>
            <person name="Hamada M."/>
            <person name="Tamura T."/>
            <person name="Yamazoe A."/>
            <person name="Yamazaki S."/>
            <person name="Fujita N."/>
        </authorList>
    </citation>
    <scope>NUCLEOTIDE SEQUENCE [LARGE SCALE GENOMIC DNA]</scope>
    <source>
        <strain evidence="9 10">NBRC 105200</strain>
    </source>
</reference>
<dbReference type="InterPro" id="IPR001991">
    <property type="entry name" value="Na-dicarboxylate_symporter"/>
</dbReference>
<evidence type="ECO:0000256" key="4">
    <source>
        <dbReference type="ARBA" id="ARBA00022692"/>
    </source>
</evidence>
<protein>
    <submittedName>
        <fullName evidence="9">C4-dicarboxylate transport protein</fullName>
    </submittedName>
</protein>
<dbReference type="AlphaFoldDB" id="K6W4T9"/>
<keyword evidence="5" id="KW-0769">Symport</keyword>
<evidence type="ECO:0000256" key="7">
    <source>
        <dbReference type="ARBA" id="ARBA00023136"/>
    </source>
</evidence>
<dbReference type="STRING" id="100225.SAMN05421595_1967"/>
<comment type="caution">
    <text evidence="9">The sequence shown here is derived from an EMBL/GenBank/DDBJ whole genome shotgun (WGS) entry which is preliminary data.</text>
</comment>
<evidence type="ECO:0000256" key="6">
    <source>
        <dbReference type="ARBA" id="ARBA00022989"/>
    </source>
</evidence>
<keyword evidence="2" id="KW-0813">Transport</keyword>
<dbReference type="FunFam" id="1.10.3860.10:FF:000001">
    <property type="entry name" value="C4-dicarboxylate transport protein"/>
    <property type="match status" value="1"/>
</dbReference>
<feature type="transmembrane region" description="Helical" evidence="8">
    <location>
        <begin position="234"/>
        <end position="259"/>
    </location>
</feature>
<evidence type="ECO:0000313" key="9">
    <source>
        <dbReference type="EMBL" id="GAB76832.1"/>
    </source>
</evidence>
<dbReference type="InterPro" id="IPR036458">
    <property type="entry name" value="Na:dicarbo_symporter_sf"/>
</dbReference>
<evidence type="ECO:0000256" key="3">
    <source>
        <dbReference type="ARBA" id="ARBA00022475"/>
    </source>
</evidence>
<dbReference type="GO" id="GO:0015141">
    <property type="term" value="F:succinate transmembrane transporter activity"/>
    <property type="evidence" value="ECO:0007669"/>
    <property type="project" value="TreeGrafter"/>
</dbReference>
<evidence type="ECO:0000256" key="1">
    <source>
        <dbReference type="ARBA" id="ARBA00004651"/>
    </source>
</evidence>
<evidence type="ECO:0000313" key="10">
    <source>
        <dbReference type="Proteomes" id="UP000008495"/>
    </source>
</evidence>
<dbReference type="RefSeq" id="WP_006501583.1">
    <property type="nucleotide sequence ID" value="NZ_BAGZ01000003.1"/>
</dbReference>
<keyword evidence="4 8" id="KW-0812">Transmembrane</keyword>
<feature type="transmembrane region" description="Helical" evidence="8">
    <location>
        <begin position="26"/>
        <end position="45"/>
    </location>
</feature>
<dbReference type="OrthoDB" id="9766690at2"/>
<keyword evidence="7 8" id="KW-0472">Membrane</keyword>
<feature type="transmembrane region" description="Helical" evidence="8">
    <location>
        <begin position="198"/>
        <end position="222"/>
    </location>
</feature>
<dbReference type="PRINTS" id="PR00173">
    <property type="entry name" value="EDTRNSPORT"/>
</dbReference>
<feature type="transmembrane region" description="Helical" evidence="8">
    <location>
        <begin position="65"/>
        <end position="84"/>
    </location>
</feature>
<gene>
    <name evidence="9" type="primary">dctA</name>
    <name evidence="9" type="ORF">AUCHE_03_00490</name>
</gene>
<evidence type="ECO:0000256" key="2">
    <source>
        <dbReference type="ARBA" id="ARBA00022448"/>
    </source>
</evidence>
<evidence type="ECO:0000256" key="8">
    <source>
        <dbReference type="SAM" id="Phobius"/>
    </source>
</evidence>
<dbReference type="Gene3D" id="1.10.3860.10">
    <property type="entry name" value="Sodium:dicarboxylate symporter"/>
    <property type="match status" value="1"/>
</dbReference>
<dbReference type="GO" id="GO:0015366">
    <property type="term" value="F:malate:proton symporter activity"/>
    <property type="evidence" value="ECO:0007669"/>
    <property type="project" value="TreeGrafter"/>
</dbReference>
<comment type="subcellular location">
    <subcellularLocation>
        <location evidence="1">Cell membrane</location>
        <topology evidence="1">Multi-pass membrane protein</topology>
    </subcellularLocation>
</comment>
<keyword evidence="10" id="KW-1185">Reference proteome</keyword>
<feature type="transmembrane region" description="Helical" evidence="8">
    <location>
        <begin position="96"/>
        <end position="117"/>
    </location>
</feature>
<name>K6W4T9_9MICO</name>
<dbReference type="eggNOG" id="COG1301">
    <property type="taxonomic scope" value="Bacteria"/>
</dbReference>
<proteinExistence type="predicted"/>
<dbReference type="GO" id="GO:0005886">
    <property type="term" value="C:plasma membrane"/>
    <property type="evidence" value="ECO:0007669"/>
    <property type="project" value="UniProtKB-SubCell"/>
</dbReference>
<dbReference type="GO" id="GO:0015138">
    <property type="term" value="F:fumarate transmembrane transporter activity"/>
    <property type="evidence" value="ECO:0007669"/>
    <property type="project" value="TreeGrafter"/>
</dbReference>
<dbReference type="SUPFAM" id="SSF118215">
    <property type="entry name" value="Proton glutamate symport protein"/>
    <property type="match status" value="1"/>
</dbReference>
<accession>K6W4T9</accession>
<dbReference type="Proteomes" id="UP000008495">
    <property type="component" value="Unassembled WGS sequence"/>
</dbReference>
<dbReference type="PANTHER" id="PTHR42865:SF1">
    <property type="entry name" value="AEROBIC C4-DICARBOXYLATE TRANSPORT PROTEIN"/>
    <property type="match status" value="1"/>
</dbReference>
<evidence type="ECO:0000256" key="5">
    <source>
        <dbReference type="ARBA" id="ARBA00022847"/>
    </source>
</evidence>
<dbReference type="Pfam" id="PF00375">
    <property type="entry name" value="SDF"/>
    <property type="match status" value="1"/>
</dbReference>
<keyword evidence="3" id="KW-1003">Cell membrane</keyword>
<dbReference type="EMBL" id="BAGZ01000003">
    <property type="protein sequence ID" value="GAB76832.1"/>
    <property type="molecule type" value="Genomic_DNA"/>
</dbReference>
<organism evidence="9 10">
    <name type="scientific">Austwickia chelonae NBRC 105200</name>
    <dbReference type="NCBI Taxonomy" id="1184607"/>
    <lineage>
        <taxon>Bacteria</taxon>
        <taxon>Bacillati</taxon>
        <taxon>Actinomycetota</taxon>
        <taxon>Actinomycetes</taxon>
        <taxon>Micrococcales</taxon>
        <taxon>Dermatophilaceae</taxon>
        <taxon>Austwickia</taxon>
    </lineage>
</organism>